<sequence length="91" mass="9946">MTIDQMPIARNPSVMFSEVEQGTVLMNIESGTYFDLDPIGSAVWALLESPATLPELCAALVARYEVDSETCHADVSEFVKELIAVDVLRQG</sequence>
<dbReference type="InterPro" id="IPR008792">
    <property type="entry name" value="PQQD"/>
</dbReference>
<protein>
    <submittedName>
        <fullName evidence="1">PqqD family protein</fullName>
    </submittedName>
</protein>
<reference evidence="2" key="1">
    <citation type="journal article" date="2019" name="Int. J. Syst. Evol. Microbiol.">
        <title>The Global Catalogue of Microorganisms (GCM) 10K type strain sequencing project: providing services to taxonomists for standard genome sequencing and annotation.</title>
        <authorList>
            <consortium name="The Broad Institute Genomics Platform"/>
            <consortium name="The Broad Institute Genome Sequencing Center for Infectious Disease"/>
            <person name="Wu L."/>
            <person name="Ma J."/>
        </authorList>
    </citation>
    <scope>NUCLEOTIDE SEQUENCE [LARGE SCALE GENOMIC DNA]</scope>
    <source>
        <strain evidence="2">CCUG 62982</strain>
    </source>
</reference>
<evidence type="ECO:0000313" key="1">
    <source>
        <dbReference type="EMBL" id="MFD0946950.1"/>
    </source>
</evidence>
<comment type="caution">
    <text evidence="1">The sequence shown here is derived from an EMBL/GenBank/DDBJ whole genome shotgun (WGS) entry which is preliminary data.</text>
</comment>
<name>A0ABW3H933_9SPHN</name>
<accession>A0ABW3H933</accession>
<organism evidence="1 2">
    <name type="scientific">Sphingomonas canadensis</name>
    <dbReference type="NCBI Taxonomy" id="1219257"/>
    <lineage>
        <taxon>Bacteria</taxon>
        <taxon>Pseudomonadati</taxon>
        <taxon>Pseudomonadota</taxon>
        <taxon>Alphaproteobacteria</taxon>
        <taxon>Sphingomonadales</taxon>
        <taxon>Sphingomonadaceae</taxon>
        <taxon>Sphingomonas</taxon>
    </lineage>
</organism>
<dbReference type="Gene3D" id="1.10.10.1150">
    <property type="entry name" value="Coenzyme PQQ synthesis protein D (PqqD)"/>
    <property type="match status" value="1"/>
</dbReference>
<proteinExistence type="predicted"/>
<gene>
    <name evidence="1" type="ORF">ACFQ1E_11425</name>
</gene>
<dbReference type="EMBL" id="JBHTJG010000005">
    <property type="protein sequence ID" value="MFD0946950.1"/>
    <property type="molecule type" value="Genomic_DNA"/>
</dbReference>
<keyword evidence="2" id="KW-1185">Reference proteome</keyword>
<dbReference type="Proteomes" id="UP001596977">
    <property type="component" value="Unassembled WGS sequence"/>
</dbReference>
<dbReference type="Pfam" id="PF05402">
    <property type="entry name" value="PqqD"/>
    <property type="match status" value="1"/>
</dbReference>
<dbReference type="RefSeq" id="WP_264944748.1">
    <property type="nucleotide sequence ID" value="NZ_JAPDRA010000005.1"/>
</dbReference>
<dbReference type="InterPro" id="IPR041881">
    <property type="entry name" value="PqqD_sf"/>
</dbReference>
<evidence type="ECO:0000313" key="2">
    <source>
        <dbReference type="Proteomes" id="UP001596977"/>
    </source>
</evidence>